<dbReference type="EMBL" id="KV906609">
    <property type="protein sequence ID" value="OON14495.1"/>
    <property type="molecule type" value="Genomic_DNA"/>
</dbReference>
<accession>A0A1S8WJ76</accession>
<dbReference type="AlphaFoldDB" id="A0A1S8WJ76"/>
<keyword evidence="1" id="KW-0812">Transmembrane</keyword>
<evidence type="ECO:0000313" key="3">
    <source>
        <dbReference type="Proteomes" id="UP000243686"/>
    </source>
</evidence>
<sequence length="979" mass="108723">MLQASPCFPRYVCIAKREVKVILTSILGVHVKRHGGPKYLERTETKDRETAMALEVQRAFAANFDRFAALFSPSLNGGLLNYIFQPVVVPGANETLLTVPQTTGASFAAYLSELLLRFNKNNPVIEVLPQNVQPTQIQVTFYPIQIALGIIAFLVTFCMLVVLIVAPCKYYTVYKYRKNRSKHKTHCTSKTTIIEELETDKNHYEAQNQKLPPRQNSSIFEEHMGISVQQSRWYLGLGIAIGVSVLFIVLCTPFVYISLDAVVVAISGTSNTGFSIGLEEAIKEAFDGAISFLQNLPIRGSAATSSLLESVQTDIVENLHILVRNILEQLLKSYGARLLIDQVSLLKTDVDTLQNVTSFIAQSQQETLADISYLQGQVVGYKNVLNRAFETLCPKLTSPATATECTTLKADVEQWKTNFNASNLLVNPSITLSEVTELFGVNITQLLSEFDKLEAELDRKSNEMVAQIEGQFNLTEQFQALNQLWDEINTSIGEPAVRSVNQISPTVTSIIHSTGMAVAGVGYFFLIICTLALLVIIIYIILLATEAYERDLLIIRKDLMEEHCYENTMSAYASIPHTFPPSTHHIKCGIIFSAVLCSTIPLVVLVGGATILLTSVGSNEACRYSTNPSGLKITDEALNLYIRYVWPEFIANQSIDPGILDLLNLPTPKDVVDGLLVKCKQTGSNPEPGLLPSVGVDQLVNVTAVLEQPRLQESIDKAENTLVTEIVQFDFSSFIPGNVDELFATITNITSYLDNSDYTPSIAELRESLSNITWISDYTNKLSLFVISYMNQYAEALTISTTVEAIQSELKKAEEVNTEIRQLIRAFEILQLYRNFTTQLLQMEQSLKNLIQILKDPAALEAPIRPTYRENVRIALRNLTALLNVTTSQFTKDVITCGSVNTIAVSVIGATCGKDGIISRLGGFCFILLILIGALLLTVLAFQFFLCLHEHHCLYATNQGIPLHLFVKFVYRHLAHEYK</sequence>
<feature type="transmembrane region" description="Helical" evidence="1">
    <location>
        <begin position="521"/>
        <end position="544"/>
    </location>
</feature>
<protein>
    <submittedName>
        <fullName evidence="2">Uncharacterized protein</fullName>
    </submittedName>
</protein>
<proteinExistence type="predicted"/>
<evidence type="ECO:0000256" key="1">
    <source>
        <dbReference type="SAM" id="Phobius"/>
    </source>
</evidence>
<keyword evidence="1" id="KW-0472">Membrane</keyword>
<dbReference type="Proteomes" id="UP000243686">
    <property type="component" value="Unassembled WGS sequence"/>
</dbReference>
<feature type="transmembrane region" description="Helical" evidence="1">
    <location>
        <begin position="921"/>
        <end position="946"/>
    </location>
</feature>
<gene>
    <name evidence="2" type="ORF">X801_09713</name>
</gene>
<evidence type="ECO:0000313" key="2">
    <source>
        <dbReference type="EMBL" id="OON14495.1"/>
    </source>
</evidence>
<reference evidence="2 3" key="1">
    <citation type="submission" date="2015-03" db="EMBL/GenBank/DDBJ databases">
        <title>Draft genome of the nematode, Opisthorchis viverrini.</title>
        <authorList>
            <person name="Mitreva M."/>
        </authorList>
    </citation>
    <scope>NUCLEOTIDE SEQUENCE [LARGE SCALE GENOMIC DNA]</scope>
    <source>
        <strain evidence="2">Khon Kaen</strain>
    </source>
</reference>
<keyword evidence="1" id="KW-1133">Transmembrane helix</keyword>
<feature type="transmembrane region" description="Helical" evidence="1">
    <location>
        <begin position="146"/>
        <end position="172"/>
    </location>
</feature>
<organism evidence="2 3">
    <name type="scientific">Opisthorchis viverrini</name>
    <name type="common">Southeast Asian liver fluke</name>
    <dbReference type="NCBI Taxonomy" id="6198"/>
    <lineage>
        <taxon>Eukaryota</taxon>
        <taxon>Metazoa</taxon>
        <taxon>Spiralia</taxon>
        <taxon>Lophotrochozoa</taxon>
        <taxon>Platyhelminthes</taxon>
        <taxon>Trematoda</taxon>
        <taxon>Digenea</taxon>
        <taxon>Opisthorchiida</taxon>
        <taxon>Opisthorchiata</taxon>
        <taxon>Opisthorchiidae</taxon>
        <taxon>Opisthorchis</taxon>
    </lineage>
</organism>
<keyword evidence="3" id="KW-1185">Reference proteome</keyword>
<feature type="transmembrane region" description="Helical" evidence="1">
    <location>
        <begin position="590"/>
        <end position="613"/>
    </location>
</feature>
<name>A0A1S8WJ76_OPIVI</name>
<feature type="transmembrane region" description="Helical" evidence="1">
    <location>
        <begin position="233"/>
        <end position="257"/>
    </location>
</feature>